<proteinExistence type="inferred from homology"/>
<dbReference type="EMBL" id="WJXA01000007">
    <property type="protein sequence ID" value="KAF7137401.1"/>
    <property type="molecule type" value="Genomic_DNA"/>
</dbReference>
<evidence type="ECO:0000256" key="2">
    <source>
        <dbReference type="ARBA" id="ARBA00012411"/>
    </source>
</evidence>
<feature type="domain" description="Protein kinase" evidence="13">
    <location>
        <begin position="32"/>
        <end position="368"/>
    </location>
</feature>
<evidence type="ECO:0000256" key="10">
    <source>
        <dbReference type="ARBA" id="ARBA00048312"/>
    </source>
</evidence>
<dbReference type="PROSITE" id="PS50011">
    <property type="entry name" value="PROTEIN_KINASE_DOM"/>
    <property type="match status" value="1"/>
</dbReference>
<dbReference type="PROSITE" id="PS00107">
    <property type="entry name" value="PROTEIN_KINASE_ATP"/>
    <property type="match status" value="1"/>
</dbReference>
<keyword evidence="3 12" id="KW-0723">Serine/threonine-protein kinase</keyword>
<dbReference type="PROSITE" id="PS00108">
    <property type="entry name" value="PROTEIN_KINASE_ST"/>
    <property type="match status" value="1"/>
</dbReference>
<dbReference type="PANTHER" id="PTHR24055">
    <property type="entry name" value="MITOGEN-ACTIVATED PROTEIN KINASE"/>
    <property type="match status" value="1"/>
</dbReference>
<dbReference type="GO" id="GO:0004707">
    <property type="term" value="F:MAP kinase activity"/>
    <property type="evidence" value="ECO:0007669"/>
    <property type="project" value="UniProtKB-EC"/>
</dbReference>
<dbReference type="AlphaFoldDB" id="A0A834LFA7"/>
<organism evidence="14 15">
    <name type="scientific">Rhododendron simsii</name>
    <name type="common">Sims's rhododendron</name>
    <dbReference type="NCBI Taxonomy" id="118357"/>
    <lineage>
        <taxon>Eukaryota</taxon>
        <taxon>Viridiplantae</taxon>
        <taxon>Streptophyta</taxon>
        <taxon>Embryophyta</taxon>
        <taxon>Tracheophyta</taxon>
        <taxon>Spermatophyta</taxon>
        <taxon>Magnoliopsida</taxon>
        <taxon>eudicotyledons</taxon>
        <taxon>Gunneridae</taxon>
        <taxon>Pentapetalae</taxon>
        <taxon>asterids</taxon>
        <taxon>Ericales</taxon>
        <taxon>Ericaceae</taxon>
        <taxon>Ericoideae</taxon>
        <taxon>Rhodoreae</taxon>
        <taxon>Rhododendron</taxon>
    </lineage>
</organism>
<comment type="similarity">
    <text evidence="1">Belongs to the protein kinase superfamily. CMGC Ser/Thr protein kinase family. MAP kinase subfamily.</text>
</comment>
<dbReference type="CDD" id="cd07858">
    <property type="entry name" value="STKc_TEY_MAPK"/>
    <property type="match status" value="1"/>
</dbReference>
<name>A0A834LFA7_RHOSS</name>
<protein>
    <recommendedName>
        <fullName evidence="2">mitogen-activated protein kinase</fullName>
        <ecNumber evidence="2">2.7.11.24</ecNumber>
    </recommendedName>
</protein>
<dbReference type="GO" id="GO:0005524">
    <property type="term" value="F:ATP binding"/>
    <property type="evidence" value="ECO:0007669"/>
    <property type="project" value="UniProtKB-UniRule"/>
</dbReference>
<reference evidence="14" key="1">
    <citation type="submission" date="2019-11" db="EMBL/GenBank/DDBJ databases">
        <authorList>
            <person name="Liu Y."/>
            <person name="Hou J."/>
            <person name="Li T.-Q."/>
            <person name="Guan C.-H."/>
            <person name="Wu X."/>
            <person name="Wu H.-Z."/>
            <person name="Ling F."/>
            <person name="Zhang R."/>
            <person name="Shi X.-G."/>
            <person name="Ren J.-P."/>
            <person name="Chen E.-F."/>
            <person name="Sun J.-M."/>
        </authorList>
    </citation>
    <scope>NUCLEOTIDE SEQUENCE</scope>
    <source>
        <strain evidence="14">Adult_tree_wgs_1</strain>
        <tissue evidence="14">Leaves</tissue>
    </source>
</reference>
<evidence type="ECO:0000256" key="4">
    <source>
        <dbReference type="ARBA" id="ARBA00022553"/>
    </source>
</evidence>
<comment type="caution">
    <text evidence="14">The sequence shown here is derived from an EMBL/GenBank/DDBJ whole genome shotgun (WGS) entry which is preliminary data.</text>
</comment>
<dbReference type="InterPro" id="IPR050117">
    <property type="entry name" value="MAPK"/>
</dbReference>
<keyword evidence="8 11" id="KW-0067">ATP-binding</keyword>
<dbReference type="InterPro" id="IPR000719">
    <property type="entry name" value="Prot_kinase_dom"/>
</dbReference>
<evidence type="ECO:0000256" key="1">
    <source>
        <dbReference type="ARBA" id="ARBA00008832"/>
    </source>
</evidence>
<feature type="binding site" evidence="11">
    <location>
        <position position="62"/>
    </location>
    <ligand>
        <name>ATP</name>
        <dbReference type="ChEBI" id="CHEBI:30616"/>
    </ligand>
</feature>
<gene>
    <name evidence="14" type="ORF">RHSIM_Rhsim07G0241800</name>
</gene>
<keyword evidence="5" id="KW-0808">Transferase</keyword>
<dbReference type="FunFam" id="3.30.200.20:FF:000046">
    <property type="entry name" value="Mitogen-activated protein kinase"/>
    <property type="match status" value="1"/>
</dbReference>
<keyword evidence="7" id="KW-0418">Kinase</keyword>
<dbReference type="SUPFAM" id="SSF56112">
    <property type="entry name" value="Protein kinase-like (PK-like)"/>
    <property type="match status" value="1"/>
</dbReference>
<evidence type="ECO:0000256" key="6">
    <source>
        <dbReference type="ARBA" id="ARBA00022741"/>
    </source>
</evidence>
<evidence type="ECO:0000256" key="11">
    <source>
        <dbReference type="PROSITE-ProRule" id="PRU10141"/>
    </source>
</evidence>
<evidence type="ECO:0000256" key="5">
    <source>
        <dbReference type="ARBA" id="ARBA00022679"/>
    </source>
</evidence>
<dbReference type="Gene3D" id="1.10.510.10">
    <property type="entry name" value="Transferase(Phosphotransferase) domain 1"/>
    <property type="match status" value="1"/>
</dbReference>
<keyword evidence="6 11" id="KW-0547">Nucleotide-binding</keyword>
<sequence length="420" mass="47889">MATPVEPPNGIKSPGKHYYSMWQTLFEIDTKYVPIKPIGRGAYGIVCSSVNRETNDKVAIKKIHNAFDNRIDALRTLRELKLLRHLRHENVIALKDVMMPIHRRSFNDVYMVYELMDTDLHQIIKSSQALTNDHCQYFLFQVQEINTSAALLVNGLCSIHYKCQAVMSWTMEHPCSHSHRSDVGVGMMQWLLRGLKYLHSANILHRDLKPGNLLINANCDLKICDFGLARTSSGKGQFMTEYVVTRWYRAPELLLCCDNYGTSIDVWSVGCIFAELLGRKPIFPGTECLNQLKLIVNILGSQTEDDLEFIDNPKARKYIKSLPYSPGAPLSRLYPSAHPLAIDLLQKMLVFDPSKRISVTEALQHPYMSPLYDPTCDPPAQVPIDLDIDEDLGEEMIREMMWEEMLNYHPEVATASMEAN</sequence>
<dbReference type="Pfam" id="PF00069">
    <property type="entry name" value="Pkinase"/>
    <property type="match status" value="2"/>
</dbReference>
<dbReference type="Proteomes" id="UP000626092">
    <property type="component" value="Unassembled WGS sequence"/>
</dbReference>
<accession>A0A834LFA7</accession>
<evidence type="ECO:0000313" key="15">
    <source>
        <dbReference type="Proteomes" id="UP000626092"/>
    </source>
</evidence>
<keyword evidence="15" id="KW-1185">Reference proteome</keyword>
<dbReference type="OrthoDB" id="192887at2759"/>
<dbReference type="EC" id="2.7.11.24" evidence="2"/>
<dbReference type="Gene3D" id="3.30.200.20">
    <property type="entry name" value="Phosphorylase Kinase, domain 1"/>
    <property type="match status" value="2"/>
</dbReference>
<evidence type="ECO:0000256" key="8">
    <source>
        <dbReference type="ARBA" id="ARBA00022840"/>
    </source>
</evidence>
<dbReference type="FunFam" id="1.10.510.10:FF:000206">
    <property type="entry name" value="Mitogen-activated protein kinase"/>
    <property type="match status" value="1"/>
</dbReference>
<comment type="catalytic activity">
    <reaction evidence="9">
        <text>L-threonyl-[protein] + ATP = O-phospho-L-threonyl-[protein] + ADP + H(+)</text>
        <dbReference type="Rhea" id="RHEA:46608"/>
        <dbReference type="Rhea" id="RHEA-COMP:11060"/>
        <dbReference type="Rhea" id="RHEA-COMP:11605"/>
        <dbReference type="ChEBI" id="CHEBI:15378"/>
        <dbReference type="ChEBI" id="CHEBI:30013"/>
        <dbReference type="ChEBI" id="CHEBI:30616"/>
        <dbReference type="ChEBI" id="CHEBI:61977"/>
        <dbReference type="ChEBI" id="CHEBI:456216"/>
        <dbReference type="EC" id="2.7.11.24"/>
    </reaction>
</comment>
<evidence type="ECO:0000256" key="12">
    <source>
        <dbReference type="RuleBase" id="RU000304"/>
    </source>
</evidence>
<dbReference type="SMART" id="SM00220">
    <property type="entry name" value="S_TKc"/>
    <property type="match status" value="1"/>
</dbReference>
<dbReference type="InterPro" id="IPR011009">
    <property type="entry name" value="Kinase-like_dom_sf"/>
</dbReference>
<keyword evidence="4" id="KW-0597">Phosphoprotein</keyword>
<evidence type="ECO:0000259" key="13">
    <source>
        <dbReference type="PROSITE" id="PS50011"/>
    </source>
</evidence>
<evidence type="ECO:0000256" key="9">
    <source>
        <dbReference type="ARBA" id="ARBA00047592"/>
    </source>
</evidence>
<evidence type="ECO:0000256" key="7">
    <source>
        <dbReference type="ARBA" id="ARBA00022777"/>
    </source>
</evidence>
<evidence type="ECO:0000256" key="3">
    <source>
        <dbReference type="ARBA" id="ARBA00022527"/>
    </source>
</evidence>
<evidence type="ECO:0000313" key="14">
    <source>
        <dbReference type="EMBL" id="KAF7137401.1"/>
    </source>
</evidence>
<dbReference type="InterPro" id="IPR008271">
    <property type="entry name" value="Ser/Thr_kinase_AS"/>
</dbReference>
<comment type="catalytic activity">
    <reaction evidence="10">
        <text>L-seryl-[protein] + ATP = O-phospho-L-seryl-[protein] + ADP + H(+)</text>
        <dbReference type="Rhea" id="RHEA:17989"/>
        <dbReference type="Rhea" id="RHEA-COMP:9863"/>
        <dbReference type="Rhea" id="RHEA-COMP:11604"/>
        <dbReference type="ChEBI" id="CHEBI:15378"/>
        <dbReference type="ChEBI" id="CHEBI:29999"/>
        <dbReference type="ChEBI" id="CHEBI:30616"/>
        <dbReference type="ChEBI" id="CHEBI:83421"/>
        <dbReference type="ChEBI" id="CHEBI:456216"/>
        <dbReference type="EC" id="2.7.11.24"/>
    </reaction>
</comment>
<dbReference type="InterPro" id="IPR017441">
    <property type="entry name" value="Protein_kinase_ATP_BS"/>
</dbReference>